<feature type="domain" description="C2H2-type" evidence="1">
    <location>
        <begin position="12"/>
        <end position="35"/>
    </location>
</feature>
<gene>
    <name evidence="2" type="ORF">LRAMOSA07984</name>
</gene>
<dbReference type="PROSITE" id="PS00028">
    <property type="entry name" value="ZINC_FINGER_C2H2_1"/>
    <property type="match status" value="1"/>
</dbReference>
<organism evidence="2">
    <name type="scientific">Lichtheimia ramosa</name>
    <dbReference type="NCBI Taxonomy" id="688394"/>
    <lineage>
        <taxon>Eukaryota</taxon>
        <taxon>Fungi</taxon>
        <taxon>Fungi incertae sedis</taxon>
        <taxon>Mucoromycota</taxon>
        <taxon>Mucoromycotina</taxon>
        <taxon>Mucoromycetes</taxon>
        <taxon>Mucorales</taxon>
        <taxon>Lichtheimiaceae</taxon>
        <taxon>Lichtheimia</taxon>
    </lineage>
</organism>
<dbReference type="SMART" id="SM00355">
    <property type="entry name" value="ZnF_C2H2"/>
    <property type="match status" value="2"/>
</dbReference>
<reference evidence="2" key="1">
    <citation type="journal article" date="2014" name="Genome Announc.">
        <title>De novo whole-genome sequence and genome annotation of Lichtheimia ramosa.</title>
        <authorList>
            <person name="Linde J."/>
            <person name="Schwartze V."/>
            <person name="Binder U."/>
            <person name="Lass-Florl C."/>
            <person name="Voigt K."/>
            <person name="Horn F."/>
        </authorList>
    </citation>
    <scope>NUCLEOTIDE SEQUENCE</scope>
    <source>
        <strain evidence="2">JMRC FSU:6197</strain>
    </source>
</reference>
<dbReference type="EMBL" id="LK023316">
    <property type="protein sequence ID" value="CDS05456.1"/>
    <property type="molecule type" value="Genomic_DNA"/>
</dbReference>
<sequence>MVVESVSPVISCTEQDCKSIFETEKSLRNHVNNYHQVKYTISFQGDKERIYLRLERKDGSLACPYCKNSFKTLSGIRMHLDRGKGTCAKDQEDPSCFNLDDEICNVEHIPLPTCPTYDESLPPPPDSTRRHSFTEAIIHACQSMESSDEEQSKNEWIITKMQLEPIALIEDNDSTQKAEFNAITHSSNAKRMAGKRFICEPIMQSKLKLHESHHHSEIATTTLAHLLHSSPLRPILMQRQYFELNDQVCQMLNTDWEHVPQNKYACAQVLAGCILLSEKSGYAVLVNTVEVYGRGRSVDIHREMSNQDGSIPPPSSYYENVWPCLLNTRDGSKLTIGTQTMNALVTSTVRLDVKEEPKVGPTACTVNMKSKTIRIFIDHGSWQKAVKLSTNIKTRQLEQFNLTNQLRQIRSQFHHPSSYYLIRASSFLATPFSCQPLSVFTFSNHENKSGSKGDSLDKASIVASKLFSHIAHQVLSSTEPSLSKAHVSQLASQCSRGSVKVVMDSILDSFGDADDILILYNHDLDYNLTQLASLLSSDISSANKTYVVPNIQRRLVSLIDDE</sequence>
<dbReference type="InterPro" id="IPR013087">
    <property type="entry name" value="Znf_C2H2_type"/>
</dbReference>
<evidence type="ECO:0000313" key="2">
    <source>
        <dbReference type="EMBL" id="CDS05456.1"/>
    </source>
</evidence>
<name>A0A077WCM1_9FUNG</name>
<accession>A0A077WCM1</accession>
<protein>
    <recommendedName>
        <fullName evidence="1">C2H2-type domain-containing protein</fullName>
    </recommendedName>
</protein>
<dbReference type="OrthoDB" id="2250876at2759"/>
<dbReference type="AlphaFoldDB" id="A0A077WCM1"/>
<proteinExistence type="predicted"/>
<evidence type="ECO:0000259" key="1">
    <source>
        <dbReference type="PROSITE" id="PS00028"/>
    </source>
</evidence>